<protein>
    <submittedName>
        <fullName evidence="1">Uncharacterized protein</fullName>
    </submittedName>
</protein>
<proteinExistence type="predicted"/>
<accession>A0AAX3SGS7</accession>
<gene>
    <name evidence="1" type="ORF">PYR84_20295</name>
</gene>
<dbReference type="InterPro" id="IPR011050">
    <property type="entry name" value="Pectin_lyase_fold/virulence"/>
</dbReference>
<dbReference type="Proteomes" id="UP001219066">
    <property type="component" value="Chromosome"/>
</dbReference>
<evidence type="ECO:0000313" key="1">
    <source>
        <dbReference type="EMBL" id="WFF79272.1"/>
    </source>
</evidence>
<organism evidence="1 2">
    <name type="scientific">Delftia tsuruhatensis</name>
    <dbReference type="NCBI Taxonomy" id="180282"/>
    <lineage>
        <taxon>Bacteria</taxon>
        <taxon>Pseudomonadati</taxon>
        <taxon>Pseudomonadota</taxon>
        <taxon>Betaproteobacteria</taxon>
        <taxon>Burkholderiales</taxon>
        <taxon>Comamonadaceae</taxon>
        <taxon>Delftia</taxon>
    </lineage>
</organism>
<evidence type="ECO:0000313" key="2">
    <source>
        <dbReference type="Proteomes" id="UP001219066"/>
    </source>
</evidence>
<dbReference type="SUPFAM" id="SSF51126">
    <property type="entry name" value="Pectin lyase-like"/>
    <property type="match status" value="1"/>
</dbReference>
<dbReference type="AlphaFoldDB" id="A0AAX3SGS7"/>
<dbReference type="EMBL" id="CP120956">
    <property type="protein sequence ID" value="WFF79272.1"/>
    <property type="molecule type" value="Genomic_DNA"/>
</dbReference>
<name>A0AAX3SGS7_9BURK</name>
<reference evidence="1" key="1">
    <citation type="submission" date="2023-03" db="EMBL/GenBank/DDBJ databases">
        <title>Synergistic degradation of erythromycin by symbiotic bacteria Ery-6A and Ery-6B and application in simulated water remediation.</title>
        <authorList>
            <person name="Xu S."/>
        </authorList>
    </citation>
    <scope>NUCLEOTIDE SEQUENCE</scope>
    <source>
        <strain evidence="1">Ery-6A</strain>
    </source>
</reference>
<sequence length="248" mass="25048">MLTAARTYYVRTDGSDSNTGLSNTAGGAFKTLQRVAEIVVPIDFGGYTITVQLADGTYTDSAVFTKTLNGRVSIVGNASSPSNVVISTSASCITSSGAGTDVTVSKCQLQSSSVSALVATNGAYITGTDNIYGVCAFAHVAALLRGQVVITGTAQIIGNAPSFANLDNGFLDTTLVAFTLTGSRSFAAAFIYAGSLSYARVVLPTFTGSATGSRFTTAGNSMINVNGAGDSFLPGNAAGTRASGGEYA</sequence>
<dbReference type="InterPro" id="IPR012334">
    <property type="entry name" value="Pectin_lyas_fold"/>
</dbReference>
<dbReference type="RefSeq" id="WP_277848690.1">
    <property type="nucleotide sequence ID" value="NZ_CP120956.1"/>
</dbReference>
<dbReference type="Gene3D" id="2.160.20.10">
    <property type="entry name" value="Single-stranded right-handed beta-helix, Pectin lyase-like"/>
    <property type="match status" value="1"/>
</dbReference>